<keyword evidence="1" id="KW-0812">Transmembrane</keyword>
<keyword evidence="1" id="KW-1133">Transmembrane helix</keyword>
<dbReference type="EMBL" id="CQEM01000011">
    <property type="protein sequence ID" value="CNL29600.1"/>
    <property type="molecule type" value="Genomic_DNA"/>
</dbReference>
<accession>A0A0T9UB15</accession>
<proteinExistence type="predicted"/>
<evidence type="ECO:0000313" key="2">
    <source>
        <dbReference type="EMBL" id="CNL29600.1"/>
    </source>
</evidence>
<dbReference type="Proteomes" id="UP000040088">
    <property type="component" value="Unassembled WGS sequence"/>
</dbReference>
<name>A0A0T9UB15_YERAE</name>
<feature type="transmembrane region" description="Helical" evidence="1">
    <location>
        <begin position="12"/>
        <end position="34"/>
    </location>
</feature>
<evidence type="ECO:0000256" key="1">
    <source>
        <dbReference type="SAM" id="Phobius"/>
    </source>
</evidence>
<evidence type="ECO:0000313" key="3">
    <source>
        <dbReference type="Proteomes" id="UP000040088"/>
    </source>
</evidence>
<sequence length="55" mass="6440">MVAHITGNALLVGLYLYLILEHMVMLATMMLHLYRMQYYGRRRIASLWPAGFEIP</sequence>
<protein>
    <submittedName>
        <fullName evidence="2">Uncharacterized protein</fullName>
    </submittedName>
</protein>
<dbReference type="AlphaFoldDB" id="A0A0T9UB15"/>
<organism evidence="2 3">
    <name type="scientific">Yersinia aleksiciae</name>
    <dbReference type="NCBI Taxonomy" id="263819"/>
    <lineage>
        <taxon>Bacteria</taxon>
        <taxon>Pseudomonadati</taxon>
        <taxon>Pseudomonadota</taxon>
        <taxon>Gammaproteobacteria</taxon>
        <taxon>Enterobacterales</taxon>
        <taxon>Yersiniaceae</taxon>
        <taxon>Yersinia</taxon>
    </lineage>
</organism>
<keyword evidence="1" id="KW-0472">Membrane</keyword>
<gene>
    <name evidence="2" type="ORF">ERS008460_02443</name>
</gene>
<reference evidence="3" key="1">
    <citation type="submission" date="2015-03" db="EMBL/GenBank/DDBJ databases">
        <authorList>
            <consortium name="Pathogen Informatics"/>
        </authorList>
    </citation>
    <scope>NUCLEOTIDE SEQUENCE [LARGE SCALE GENOMIC DNA]</scope>
    <source>
        <strain evidence="3">IP27925</strain>
    </source>
</reference>